<reference evidence="3 4" key="1">
    <citation type="submission" date="2023-10" db="EMBL/GenBank/DDBJ databases">
        <title>Bacteria for the degradation of biodegradable plastic PBAT(Polybutylene adipate terephthalate).</title>
        <authorList>
            <person name="Weon H.-Y."/>
            <person name="Yeon J."/>
        </authorList>
    </citation>
    <scope>NUCLEOTIDE SEQUENCE [LARGE SCALE GENOMIC DNA]</scope>
    <source>
        <strain evidence="3 4">SBD 7-3</strain>
    </source>
</reference>
<dbReference type="Pfam" id="PF07819">
    <property type="entry name" value="PGAP1"/>
    <property type="match status" value="1"/>
</dbReference>
<dbReference type="Gene3D" id="3.40.50.1820">
    <property type="entry name" value="alpha/beta hydrolase"/>
    <property type="match status" value="1"/>
</dbReference>
<gene>
    <name evidence="3" type="ORF">RXV79_15755</name>
</gene>
<dbReference type="Proteomes" id="UP001303946">
    <property type="component" value="Chromosome"/>
</dbReference>
<name>A0ABZ0CN07_9BURK</name>
<evidence type="ECO:0000256" key="1">
    <source>
        <dbReference type="SAM" id="MobiDB-lite"/>
    </source>
</evidence>
<evidence type="ECO:0000313" key="3">
    <source>
        <dbReference type="EMBL" id="WOB06376.1"/>
    </source>
</evidence>
<dbReference type="InterPro" id="IPR012908">
    <property type="entry name" value="PGAP1-ab_dom-like"/>
</dbReference>
<feature type="domain" description="GPI inositol-deacylase PGAP1-like alpha/beta" evidence="2">
    <location>
        <begin position="233"/>
        <end position="285"/>
    </location>
</feature>
<dbReference type="GO" id="GO:0016787">
    <property type="term" value="F:hydrolase activity"/>
    <property type="evidence" value="ECO:0007669"/>
    <property type="project" value="UniProtKB-KW"/>
</dbReference>
<dbReference type="SUPFAM" id="SSF53474">
    <property type="entry name" value="alpha/beta-Hydrolases"/>
    <property type="match status" value="1"/>
</dbReference>
<dbReference type="InterPro" id="IPR029058">
    <property type="entry name" value="AB_hydrolase_fold"/>
</dbReference>
<keyword evidence="3" id="KW-0378">Hydrolase</keyword>
<feature type="region of interest" description="Disordered" evidence="1">
    <location>
        <begin position="1"/>
        <end position="23"/>
    </location>
</feature>
<protein>
    <submittedName>
        <fullName evidence="3">Alpha/beta hydrolase family protein</fullName>
    </submittedName>
</protein>
<sequence length="406" mass="42724">MKKPKRRDSSPKPPLPSSDDAAYAPSVQVAAKAVTTRVQEMHTAISDKTFRAVQAVPGLSVPAGLVQRAHDAIAGGVYAAVRGGATVVTRIAAEAERAFADPARPAQGRELTLRSALNAAAGDALAQAGSPLAVDIALHARGDLLDDAASPEMWAGLGPSAAVFIHGLACDERSWQLFADAWADVEPTAAGPHYGALMEREFSVVPLYLRYNTGLPLGENAAGLAAQLDRLVAQAPQVRELVLIGHSMGGLVARLACDLAVGSDWVARVRWVACLGSPLRGAPLEKIGHFVAAALGTSDVTRPLQTLADSRSQGVKDLRHGLPTLAQTRPPLRLVAGSLGQEAMRGRHLVRRVLGDGLVTTRSALDAREAGDVERAEVPGLGHMALLNHPRVYALLRQWLIDARSG</sequence>
<evidence type="ECO:0000313" key="4">
    <source>
        <dbReference type="Proteomes" id="UP001303946"/>
    </source>
</evidence>
<accession>A0ABZ0CN07</accession>
<evidence type="ECO:0000259" key="2">
    <source>
        <dbReference type="Pfam" id="PF07819"/>
    </source>
</evidence>
<keyword evidence="4" id="KW-1185">Reference proteome</keyword>
<proteinExistence type="predicted"/>
<dbReference type="RefSeq" id="WP_316698792.1">
    <property type="nucleotide sequence ID" value="NZ_CP136336.1"/>
</dbReference>
<dbReference type="EMBL" id="CP136336">
    <property type="protein sequence ID" value="WOB06376.1"/>
    <property type="molecule type" value="Genomic_DNA"/>
</dbReference>
<organism evidence="3 4">
    <name type="scientific">Piscinibacter gummiphilus</name>
    <dbReference type="NCBI Taxonomy" id="946333"/>
    <lineage>
        <taxon>Bacteria</taxon>
        <taxon>Pseudomonadati</taxon>
        <taxon>Pseudomonadota</taxon>
        <taxon>Betaproteobacteria</taxon>
        <taxon>Burkholderiales</taxon>
        <taxon>Sphaerotilaceae</taxon>
        <taxon>Piscinibacter</taxon>
    </lineage>
</organism>